<accession>A0A158M8V2</accession>
<evidence type="ECO:0000259" key="4">
    <source>
        <dbReference type="Pfam" id="PF03328"/>
    </source>
</evidence>
<comment type="similarity">
    <text evidence="1">Belongs to the HpcH/HpaI aldolase family.</text>
</comment>
<dbReference type="EMBL" id="JFZZ01000032">
    <property type="protein sequence ID" value="KAK97027.1"/>
    <property type="molecule type" value="Genomic_DNA"/>
</dbReference>
<dbReference type="Gene3D" id="3.20.20.60">
    <property type="entry name" value="Phosphoenolpyruvate-binding domains"/>
    <property type="match status" value="1"/>
</dbReference>
<proteinExistence type="inferred from homology"/>
<dbReference type="PATRIC" id="fig|1331206.3.peg.765"/>
<dbReference type="RefSeq" id="WP_005014462.1">
    <property type="nucleotide sequence ID" value="NZ_JFZZ01000032.1"/>
</dbReference>
<evidence type="ECO:0000313" key="5">
    <source>
        <dbReference type="EMBL" id="KAK97027.1"/>
    </source>
</evidence>
<dbReference type="InterPro" id="IPR015813">
    <property type="entry name" value="Pyrv/PenolPyrv_kinase-like_dom"/>
</dbReference>
<dbReference type="InterPro" id="IPR005000">
    <property type="entry name" value="Aldolase/citrate-lyase_domain"/>
</dbReference>
<keyword evidence="2" id="KW-0479">Metal-binding</keyword>
<sequence length="266" mass="28345">MPSLLPVNPVKQRLQNGDVALGMNIRLGRSADIARIAKATGHDFIFLDTQHSIFNLETVHQIAQTALAIGIAPVVRVKSVNDPDVSLLLDNGVTGIVYPDVNTAADARRAVEICRFAPLGKRSVAGGYPHFDYKALPLSQSISELNDVCLLVCMVETAEGLANIEEICAVPGMDVIHMGTNDFAANIGKAGQFDDPELVAAQARVIDVARKHGKYAGCGGNRNVERQVKAIKGGAQFVTTQTDVSFLTSSAQQWTNGVRAALSVQA</sequence>
<feature type="domain" description="HpcH/HpaI aldolase/citrate lyase" evidence="4">
    <location>
        <begin position="28"/>
        <end position="243"/>
    </location>
</feature>
<dbReference type="AlphaFoldDB" id="A0A158M8V2"/>
<name>A0A158M8V2_9BORD</name>
<dbReference type="PANTHER" id="PTHR30502">
    <property type="entry name" value="2-KETO-3-DEOXY-L-RHAMNONATE ALDOLASE"/>
    <property type="match status" value="1"/>
</dbReference>
<evidence type="ECO:0000256" key="1">
    <source>
        <dbReference type="ARBA" id="ARBA00005568"/>
    </source>
</evidence>
<dbReference type="GO" id="GO:0016832">
    <property type="term" value="F:aldehyde-lyase activity"/>
    <property type="evidence" value="ECO:0007669"/>
    <property type="project" value="TreeGrafter"/>
</dbReference>
<evidence type="ECO:0000313" key="6">
    <source>
        <dbReference type="Proteomes" id="UP000026682"/>
    </source>
</evidence>
<dbReference type="InterPro" id="IPR040442">
    <property type="entry name" value="Pyrv_kinase-like_dom_sf"/>
</dbReference>
<keyword evidence="3 5" id="KW-0456">Lyase</keyword>
<reference evidence="5 6" key="1">
    <citation type="submission" date="2014-03" db="EMBL/GenBank/DDBJ databases">
        <title>Genome sequence of Bordetella holmseii.</title>
        <authorList>
            <person name="Harvill E."/>
            <person name="Goodfield L.L."/>
            <person name="Ivanov Y."/>
            <person name="Meyer J.A."/>
            <person name="Newth C."/>
            <person name="Cassiday P."/>
            <person name="Tondella M.L."/>
            <person name="Liao P."/>
            <person name="Zimmerman J."/>
            <person name="Meert K."/>
            <person name="Wessel D."/>
            <person name="Berger J."/>
            <person name="Dean J.M."/>
            <person name="Holubkov R."/>
            <person name="Burr J."/>
            <person name="Liu T."/>
            <person name="Brinkac L.M."/>
            <person name="Sanka R."/>
            <person name="Kim M."/>
            <person name="Losada L."/>
        </authorList>
    </citation>
    <scope>NUCLEOTIDE SEQUENCE [LARGE SCALE GENOMIC DNA]</scope>
    <source>
        <strain evidence="5 6">CDC-H585-BH</strain>
    </source>
</reference>
<protein>
    <submittedName>
        <fullName evidence="5">HpcH/HpaI aldolase/citrate lyase family protein</fullName>
    </submittedName>
</protein>
<dbReference type="STRING" id="35814.BBB42_11385"/>
<dbReference type="PANTHER" id="PTHR30502:SF0">
    <property type="entry name" value="PHOSPHOENOLPYRUVATE CARBOXYLASE FAMILY PROTEIN"/>
    <property type="match status" value="1"/>
</dbReference>
<dbReference type="GO" id="GO:0005737">
    <property type="term" value="C:cytoplasm"/>
    <property type="evidence" value="ECO:0007669"/>
    <property type="project" value="TreeGrafter"/>
</dbReference>
<dbReference type="SUPFAM" id="SSF51621">
    <property type="entry name" value="Phosphoenolpyruvate/pyruvate domain"/>
    <property type="match status" value="1"/>
</dbReference>
<organism evidence="5 6">
    <name type="scientific">Bordetella holmesii CDC-H585-BH</name>
    <dbReference type="NCBI Taxonomy" id="1331206"/>
    <lineage>
        <taxon>Bacteria</taxon>
        <taxon>Pseudomonadati</taxon>
        <taxon>Pseudomonadota</taxon>
        <taxon>Betaproteobacteria</taxon>
        <taxon>Burkholderiales</taxon>
        <taxon>Alcaligenaceae</taxon>
        <taxon>Bordetella</taxon>
    </lineage>
</organism>
<dbReference type="Proteomes" id="UP000026682">
    <property type="component" value="Unassembled WGS sequence"/>
</dbReference>
<evidence type="ECO:0000256" key="2">
    <source>
        <dbReference type="ARBA" id="ARBA00022723"/>
    </source>
</evidence>
<gene>
    <name evidence="5" type="ORF">L497_1623</name>
</gene>
<dbReference type="Pfam" id="PF03328">
    <property type="entry name" value="HpcH_HpaI"/>
    <property type="match status" value="1"/>
</dbReference>
<dbReference type="InterPro" id="IPR050251">
    <property type="entry name" value="HpcH-HpaI_aldolase"/>
</dbReference>
<dbReference type="GeneID" id="93119568"/>
<comment type="caution">
    <text evidence="5">The sequence shown here is derived from an EMBL/GenBank/DDBJ whole genome shotgun (WGS) entry which is preliminary data.</text>
</comment>
<dbReference type="GO" id="GO:0046872">
    <property type="term" value="F:metal ion binding"/>
    <property type="evidence" value="ECO:0007669"/>
    <property type="project" value="UniProtKB-KW"/>
</dbReference>
<evidence type="ECO:0000256" key="3">
    <source>
        <dbReference type="ARBA" id="ARBA00023239"/>
    </source>
</evidence>